<evidence type="ECO:0000313" key="2">
    <source>
        <dbReference type="Proteomes" id="UP000525923"/>
    </source>
</evidence>
<name>A0A7W8FTE1_9BACL</name>
<protein>
    <submittedName>
        <fullName evidence="1">Uncharacterized protein</fullName>
    </submittedName>
</protein>
<proteinExistence type="predicted"/>
<dbReference type="EMBL" id="JACHHE010000003">
    <property type="protein sequence ID" value="MBB5179966.1"/>
    <property type="molecule type" value="Genomic_DNA"/>
</dbReference>
<dbReference type="AlphaFoldDB" id="A0A7W8FTE1"/>
<keyword evidence="2" id="KW-1185">Reference proteome</keyword>
<evidence type="ECO:0000313" key="1">
    <source>
        <dbReference type="EMBL" id="MBB5179966.1"/>
    </source>
</evidence>
<dbReference type="OrthoDB" id="2841587at2"/>
<sequence length="145" mass="17162">MNKSVEQKMGEMLEVFNSFPNCRIEPNEGDRLMITSNQPVPWSGAEPSTKIGYITPHKASLALYIDFPHDYLDADRVEEVINPERTLMYYEPGAKTSNVKSWWRFRTDEKFDSIHMVLRKTELDLYDFKREDWIELMKEITDVHQ</sequence>
<reference evidence="1 2" key="1">
    <citation type="submission" date="2020-08" db="EMBL/GenBank/DDBJ databases">
        <title>Genomic Encyclopedia of Type Strains, Phase IV (KMG-IV): sequencing the most valuable type-strain genomes for metagenomic binning, comparative biology and taxonomic classification.</title>
        <authorList>
            <person name="Goeker M."/>
        </authorList>
    </citation>
    <scope>NUCLEOTIDE SEQUENCE [LARGE SCALE GENOMIC DNA]</scope>
    <source>
        <strain evidence="1 2">DSM 15895</strain>
    </source>
</reference>
<dbReference type="Proteomes" id="UP000525923">
    <property type="component" value="Unassembled WGS sequence"/>
</dbReference>
<comment type="caution">
    <text evidence="1">The sequence shown here is derived from an EMBL/GenBank/DDBJ whole genome shotgun (WGS) entry which is preliminary data.</text>
</comment>
<accession>A0A7W8FTE1</accession>
<gene>
    <name evidence="1" type="ORF">HNQ44_001390</name>
</gene>
<organism evidence="1 2">
    <name type="scientific">Planococcus koreensis</name>
    <dbReference type="NCBI Taxonomy" id="112331"/>
    <lineage>
        <taxon>Bacteria</taxon>
        <taxon>Bacillati</taxon>
        <taxon>Bacillota</taxon>
        <taxon>Bacilli</taxon>
        <taxon>Bacillales</taxon>
        <taxon>Caryophanaceae</taxon>
        <taxon>Planococcus</taxon>
    </lineage>
</organism>
<dbReference type="RefSeq" id="WP_135504330.1">
    <property type="nucleotide sequence ID" value="NZ_JACHHE010000003.1"/>
</dbReference>